<evidence type="ECO:0000313" key="3">
    <source>
        <dbReference type="Proteomes" id="UP001372834"/>
    </source>
</evidence>
<evidence type="ECO:0000313" key="2">
    <source>
        <dbReference type="EMBL" id="KAK6625228.1"/>
    </source>
</evidence>
<evidence type="ECO:0000259" key="1">
    <source>
        <dbReference type="Pfam" id="PF14727"/>
    </source>
</evidence>
<dbReference type="EMBL" id="JAWJWE010000037">
    <property type="protein sequence ID" value="KAK6625228.1"/>
    <property type="molecule type" value="Genomic_DNA"/>
</dbReference>
<dbReference type="GO" id="GO:0016020">
    <property type="term" value="C:membrane"/>
    <property type="evidence" value="ECO:0007669"/>
    <property type="project" value="TreeGrafter"/>
</dbReference>
<proteinExistence type="predicted"/>
<comment type="caution">
    <text evidence="2">The sequence shown here is derived from an EMBL/GenBank/DDBJ whole genome shotgun (WGS) entry which is preliminary data.</text>
</comment>
<dbReference type="PANTHER" id="PTHR20991:SF0">
    <property type="entry name" value="PROTEIN PTHB1"/>
    <property type="match status" value="1"/>
</dbReference>
<dbReference type="Pfam" id="PF14727">
    <property type="entry name" value="PHTB1_N"/>
    <property type="match status" value="1"/>
</dbReference>
<name>A0AAN8P038_POLSC</name>
<accession>A0AAN8P038</accession>
<sequence length="85" mass="9625">SRDWWEINLNETDSYDSQSLLTLTLENDKFESILLGSHGGFLRLFSPSPKTVDGNVVSTYEPYHLMLEIQLPSPILQIDEGILVS</sequence>
<reference evidence="2 3" key="1">
    <citation type="submission" date="2023-10" db="EMBL/GenBank/DDBJ databases">
        <title>Genomes of two closely related lineages of the louse Polyplax serrata with different host specificities.</title>
        <authorList>
            <person name="Martinu J."/>
            <person name="Tarabai H."/>
            <person name="Stefka J."/>
            <person name="Hypsa V."/>
        </authorList>
    </citation>
    <scope>NUCLEOTIDE SEQUENCE [LARGE SCALE GENOMIC DNA]</scope>
    <source>
        <strain evidence="2">HR10_N</strain>
    </source>
</reference>
<dbReference type="AlphaFoldDB" id="A0AAN8P038"/>
<dbReference type="GO" id="GO:0060271">
    <property type="term" value="P:cilium assembly"/>
    <property type="evidence" value="ECO:0007669"/>
    <property type="project" value="TreeGrafter"/>
</dbReference>
<dbReference type="InterPro" id="IPR028073">
    <property type="entry name" value="PHTB1_N_dom"/>
</dbReference>
<dbReference type="InterPro" id="IPR026511">
    <property type="entry name" value="PTHB1"/>
</dbReference>
<dbReference type="PANTHER" id="PTHR20991">
    <property type="entry name" value="PARATHYROID HORMONE-RESPONSIVE B1 GENE"/>
    <property type="match status" value="1"/>
</dbReference>
<gene>
    <name evidence="2" type="ORF">RUM43_005519</name>
</gene>
<dbReference type="GO" id="GO:0034464">
    <property type="term" value="C:BBSome"/>
    <property type="evidence" value="ECO:0007669"/>
    <property type="project" value="InterPro"/>
</dbReference>
<protein>
    <recommendedName>
        <fullName evidence="1">PTHB1 N-terminal domain-containing protein</fullName>
    </recommendedName>
</protein>
<feature type="domain" description="PTHB1 N-terminal" evidence="1">
    <location>
        <begin position="2"/>
        <end position="84"/>
    </location>
</feature>
<organism evidence="2 3">
    <name type="scientific">Polyplax serrata</name>
    <name type="common">Common mouse louse</name>
    <dbReference type="NCBI Taxonomy" id="468196"/>
    <lineage>
        <taxon>Eukaryota</taxon>
        <taxon>Metazoa</taxon>
        <taxon>Ecdysozoa</taxon>
        <taxon>Arthropoda</taxon>
        <taxon>Hexapoda</taxon>
        <taxon>Insecta</taxon>
        <taxon>Pterygota</taxon>
        <taxon>Neoptera</taxon>
        <taxon>Paraneoptera</taxon>
        <taxon>Psocodea</taxon>
        <taxon>Troctomorpha</taxon>
        <taxon>Phthiraptera</taxon>
        <taxon>Anoplura</taxon>
        <taxon>Polyplacidae</taxon>
        <taxon>Polyplax</taxon>
    </lineage>
</organism>
<dbReference type="Proteomes" id="UP001372834">
    <property type="component" value="Unassembled WGS sequence"/>
</dbReference>
<feature type="non-terminal residue" evidence="2">
    <location>
        <position position="1"/>
    </location>
</feature>